<sequence>MNPMHAAAALTFALAVTASAQGTSVPLTAHLPAGALLTLETKGAAPALDRLTGLVGSVLDGAAERGDGDLEASGAMLRGFSGVLADSVGREGVAGVFTVQGRGGTFTPALLAVARTGDLSAELFSSFIPKKKGARVGAYPFVRSGDLFAGQANGLVYLSSDKGLLMSYLGRLSGKAAPTLAASAPYAQATRAAGPVQLGAYLNFSATARVIRGQFSQFMLPRLLSPVVDALDTLGQVAGGLTTTDTGLNTVSAQVVNTAGKDRPLARLLTHTTDFGVQNIIPADVEAVQATACAPESNAYAARWLTRLDLFEPFGFLTDSQLASHLERAGQYLGSECAQVTLAGGAHAGLDPSDPLAALATSVSYQSVRDRAAAEAHLPEYARSVNEAIAGLRVTLKGTLGDLMKGDLGGMDMEDMDMGGMDTGGMGAAAMMAGQESLDQIDALLGSLKMVYAFEGDYLITAFSEQALRAALAGRDAPLAQDPAFRAAGLTLTGSGGWGYQRDLPDVSGDALMGSLPAEFDEMGMEETLGPVMDAVAGLLNRYDGMTSQRSVAGNVIIGKANVKYRW</sequence>
<reference evidence="3" key="1">
    <citation type="journal article" date="2019" name="Int. J. Syst. Evol. Microbiol.">
        <title>The Global Catalogue of Microorganisms (GCM) 10K type strain sequencing project: providing services to taxonomists for standard genome sequencing and annotation.</title>
        <authorList>
            <consortium name="The Broad Institute Genomics Platform"/>
            <consortium name="The Broad Institute Genome Sequencing Center for Infectious Disease"/>
            <person name="Wu L."/>
            <person name="Ma J."/>
        </authorList>
    </citation>
    <scope>NUCLEOTIDE SEQUENCE [LARGE SCALE GENOMIC DNA]</scope>
    <source>
        <strain evidence="3">JCM 14368</strain>
    </source>
</reference>
<comment type="caution">
    <text evidence="2">The sequence shown here is derived from an EMBL/GenBank/DDBJ whole genome shotgun (WGS) entry which is preliminary data.</text>
</comment>
<dbReference type="Proteomes" id="UP001500191">
    <property type="component" value="Unassembled WGS sequence"/>
</dbReference>
<keyword evidence="3" id="KW-1185">Reference proteome</keyword>
<name>A0ABP3LXG5_9DEIO</name>
<evidence type="ECO:0000313" key="3">
    <source>
        <dbReference type="Proteomes" id="UP001500191"/>
    </source>
</evidence>
<accession>A0ABP3LXG5</accession>
<feature type="chain" id="PRO_5045866323" description="DUF3352 domain-containing protein" evidence="1">
    <location>
        <begin position="21"/>
        <end position="567"/>
    </location>
</feature>
<gene>
    <name evidence="2" type="ORF">GCM10008937_16210</name>
</gene>
<evidence type="ECO:0008006" key="4">
    <source>
        <dbReference type="Google" id="ProtNLM"/>
    </source>
</evidence>
<keyword evidence="1" id="KW-0732">Signal</keyword>
<dbReference type="RefSeq" id="WP_343757569.1">
    <property type="nucleotide sequence ID" value="NZ_BAAADB010000012.1"/>
</dbReference>
<feature type="signal peptide" evidence="1">
    <location>
        <begin position="1"/>
        <end position="20"/>
    </location>
</feature>
<proteinExistence type="predicted"/>
<protein>
    <recommendedName>
        <fullName evidence="4">DUF3352 domain-containing protein</fullName>
    </recommendedName>
</protein>
<evidence type="ECO:0000313" key="2">
    <source>
        <dbReference type="EMBL" id="GAA0509123.1"/>
    </source>
</evidence>
<dbReference type="EMBL" id="BAAADB010000012">
    <property type="protein sequence ID" value="GAA0509123.1"/>
    <property type="molecule type" value="Genomic_DNA"/>
</dbReference>
<evidence type="ECO:0000256" key="1">
    <source>
        <dbReference type="SAM" id="SignalP"/>
    </source>
</evidence>
<organism evidence="2 3">
    <name type="scientific">Deinococcus depolymerans</name>
    <dbReference type="NCBI Taxonomy" id="392408"/>
    <lineage>
        <taxon>Bacteria</taxon>
        <taxon>Thermotogati</taxon>
        <taxon>Deinococcota</taxon>
        <taxon>Deinococci</taxon>
        <taxon>Deinococcales</taxon>
        <taxon>Deinococcaceae</taxon>
        <taxon>Deinococcus</taxon>
    </lineage>
</organism>